<name>A0AAN5CSJ5_9BILA</name>
<evidence type="ECO:0008006" key="3">
    <source>
        <dbReference type="Google" id="ProtNLM"/>
    </source>
</evidence>
<accession>A0AAN5CSJ5</accession>
<sequence>NQIIGTLQDWLSLLPGLCLLEIFSHLRKIDVFNIKTANRRIFSLACDRSLEKVKWKIGMLFIAQIPNGYGFSLCIRSNQYIRGEKPIFQYEILADKKGRFKEKKLIIDK</sequence>
<feature type="non-terminal residue" evidence="1">
    <location>
        <position position="109"/>
    </location>
</feature>
<protein>
    <recommendedName>
        <fullName evidence="3">F-box domain-containing protein</fullName>
    </recommendedName>
</protein>
<evidence type="ECO:0000313" key="2">
    <source>
        <dbReference type="Proteomes" id="UP001328107"/>
    </source>
</evidence>
<evidence type="ECO:0000313" key="1">
    <source>
        <dbReference type="EMBL" id="GMR49817.1"/>
    </source>
</evidence>
<reference evidence="2" key="1">
    <citation type="submission" date="2022-10" db="EMBL/GenBank/DDBJ databases">
        <title>Genome assembly of Pristionchus species.</title>
        <authorList>
            <person name="Yoshida K."/>
            <person name="Sommer R.J."/>
        </authorList>
    </citation>
    <scope>NUCLEOTIDE SEQUENCE [LARGE SCALE GENOMIC DNA]</scope>
    <source>
        <strain evidence="2">RS5460</strain>
    </source>
</reference>
<dbReference type="AlphaFoldDB" id="A0AAN5CSJ5"/>
<gene>
    <name evidence="1" type="ORF">PMAYCL1PPCAC_20012</name>
</gene>
<keyword evidence="2" id="KW-1185">Reference proteome</keyword>
<proteinExistence type="predicted"/>
<dbReference type="SUPFAM" id="SSF81383">
    <property type="entry name" value="F-box domain"/>
    <property type="match status" value="1"/>
</dbReference>
<dbReference type="Proteomes" id="UP001328107">
    <property type="component" value="Unassembled WGS sequence"/>
</dbReference>
<dbReference type="EMBL" id="BTRK01000004">
    <property type="protein sequence ID" value="GMR49817.1"/>
    <property type="molecule type" value="Genomic_DNA"/>
</dbReference>
<feature type="non-terminal residue" evidence="1">
    <location>
        <position position="1"/>
    </location>
</feature>
<organism evidence="1 2">
    <name type="scientific">Pristionchus mayeri</name>
    <dbReference type="NCBI Taxonomy" id="1317129"/>
    <lineage>
        <taxon>Eukaryota</taxon>
        <taxon>Metazoa</taxon>
        <taxon>Ecdysozoa</taxon>
        <taxon>Nematoda</taxon>
        <taxon>Chromadorea</taxon>
        <taxon>Rhabditida</taxon>
        <taxon>Rhabditina</taxon>
        <taxon>Diplogasteromorpha</taxon>
        <taxon>Diplogasteroidea</taxon>
        <taxon>Neodiplogasteridae</taxon>
        <taxon>Pristionchus</taxon>
    </lineage>
</organism>
<comment type="caution">
    <text evidence="1">The sequence shown here is derived from an EMBL/GenBank/DDBJ whole genome shotgun (WGS) entry which is preliminary data.</text>
</comment>
<dbReference type="InterPro" id="IPR036047">
    <property type="entry name" value="F-box-like_dom_sf"/>
</dbReference>